<evidence type="ECO:0000313" key="2">
    <source>
        <dbReference type="EMBL" id="AKU99975.1"/>
    </source>
</evidence>
<evidence type="ECO:0000313" key="3">
    <source>
        <dbReference type="Proteomes" id="UP000064967"/>
    </source>
</evidence>
<dbReference type="STRING" id="1391654.AKJ09_06639"/>
<feature type="chain" id="PRO_5005466993" description="MEGF11 protein" evidence="1">
    <location>
        <begin position="19"/>
        <end position="205"/>
    </location>
</feature>
<protein>
    <recommendedName>
        <fullName evidence="4">MEGF11 protein</fullName>
    </recommendedName>
</protein>
<keyword evidence="3" id="KW-1185">Reference proteome</keyword>
<name>A0A0K1Q2D6_9BACT</name>
<organism evidence="2 3">
    <name type="scientific">Labilithrix luteola</name>
    <dbReference type="NCBI Taxonomy" id="1391654"/>
    <lineage>
        <taxon>Bacteria</taxon>
        <taxon>Pseudomonadati</taxon>
        <taxon>Myxococcota</taxon>
        <taxon>Polyangia</taxon>
        <taxon>Polyangiales</taxon>
        <taxon>Labilitrichaceae</taxon>
        <taxon>Labilithrix</taxon>
    </lineage>
</organism>
<reference evidence="2 3" key="1">
    <citation type="submission" date="2015-08" db="EMBL/GenBank/DDBJ databases">
        <authorList>
            <person name="Babu N.S."/>
            <person name="Beckwith C.J."/>
            <person name="Beseler K.G."/>
            <person name="Brison A."/>
            <person name="Carone J.V."/>
            <person name="Caskin T.P."/>
            <person name="Diamond M."/>
            <person name="Durham M.E."/>
            <person name="Foxe J.M."/>
            <person name="Go M."/>
            <person name="Henderson B.A."/>
            <person name="Jones I.B."/>
            <person name="McGettigan J.A."/>
            <person name="Micheletti S.J."/>
            <person name="Nasrallah M.E."/>
            <person name="Ortiz D."/>
            <person name="Piller C.R."/>
            <person name="Privatt S.R."/>
            <person name="Schneider S.L."/>
            <person name="Sharp S."/>
            <person name="Smith T.C."/>
            <person name="Stanton J.D."/>
            <person name="Ullery H.E."/>
            <person name="Wilson R.J."/>
            <person name="Serrano M.G."/>
            <person name="Buck G."/>
            <person name="Lee V."/>
            <person name="Wang Y."/>
            <person name="Carvalho R."/>
            <person name="Voegtly L."/>
            <person name="Shi R."/>
            <person name="Duckworth R."/>
            <person name="Johnson A."/>
            <person name="Loviza R."/>
            <person name="Walstead R."/>
            <person name="Shah Z."/>
            <person name="Kiflezghi M."/>
            <person name="Wade K."/>
            <person name="Ball S.L."/>
            <person name="Bradley K.W."/>
            <person name="Asai D.J."/>
            <person name="Bowman C.A."/>
            <person name="Russell D.A."/>
            <person name="Pope W.H."/>
            <person name="Jacobs-Sera D."/>
            <person name="Hendrix R.W."/>
            <person name="Hatfull G.F."/>
        </authorList>
    </citation>
    <scope>NUCLEOTIDE SEQUENCE [LARGE SCALE GENOMIC DNA]</scope>
    <source>
        <strain evidence="2 3">DSM 27648</strain>
    </source>
</reference>
<evidence type="ECO:0008006" key="4">
    <source>
        <dbReference type="Google" id="ProtNLM"/>
    </source>
</evidence>
<dbReference type="Proteomes" id="UP000064967">
    <property type="component" value="Chromosome"/>
</dbReference>
<proteinExistence type="predicted"/>
<sequence length="205" mass="21471">MTRTFVIAILLGSGLLAASPGCSEQGVGDPCTPEQEYDATFNGFDEKEVNVESKSFQCRTRVCLVNHFRGRVSCPYGQNAKGDAPTGAAACSVPGTDTKITGPLDPQGNPKDPIKASAVPAQCVDRTADKAVYCSCRCADINGNKPGDQTFCDCPDGFACTPLVTSIGQGNEGLTGSYCIKTGTQYDVNTACNQGECDPTTKKCD</sequence>
<keyword evidence="1" id="KW-0732">Signal</keyword>
<dbReference type="EMBL" id="CP012333">
    <property type="protein sequence ID" value="AKU99975.1"/>
    <property type="molecule type" value="Genomic_DNA"/>
</dbReference>
<evidence type="ECO:0000256" key="1">
    <source>
        <dbReference type="SAM" id="SignalP"/>
    </source>
</evidence>
<feature type="signal peptide" evidence="1">
    <location>
        <begin position="1"/>
        <end position="18"/>
    </location>
</feature>
<dbReference type="RefSeq" id="WP_169927995.1">
    <property type="nucleotide sequence ID" value="NZ_CP012333.1"/>
</dbReference>
<dbReference type="KEGG" id="llu:AKJ09_06639"/>
<accession>A0A0K1Q2D6</accession>
<dbReference type="AlphaFoldDB" id="A0A0K1Q2D6"/>
<gene>
    <name evidence="2" type="ORF">AKJ09_06639</name>
</gene>